<reference evidence="2" key="1">
    <citation type="journal article" date="2023" name="Front. Plant Sci.">
        <title>Chromosomal-level genome assembly of Melastoma candidum provides insights into trichome evolution.</title>
        <authorList>
            <person name="Zhong Y."/>
            <person name="Wu W."/>
            <person name="Sun C."/>
            <person name="Zou P."/>
            <person name="Liu Y."/>
            <person name="Dai S."/>
            <person name="Zhou R."/>
        </authorList>
    </citation>
    <scope>NUCLEOTIDE SEQUENCE [LARGE SCALE GENOMIC DNA]</scope>
</reference>
<name>A0ACB9RC46_9MYRT</name>
<sequence length="224" mass="24771">MCSKCPSHKPWWHCSRIFHHRKSCVTVSVVVLLLLAASILIAWAVLHPKTPEFVLEDATVYSFNASTYGNLVTSEIQVTITSQNPDSNRQGIFYDRLDVYATFRDQEVTLRTSIPPTYEGSGDSNVWSPYLYGISVPVSSTNALALSSDEGNGVLRLEIKVQGQVTWRLGSFRSGGSIFVNCPIDIITYHNSYNYDVGGVSKTASVVSNGGVKYQLMQDCDVNF</sequence>
<accession>A0ACB9RC46</accession>
<protein>
    <submittedName>
        <fullName evidence="1">Uncharacterized protein</fullName>
    </submittedName>
</protein>
<evidence type="ECO:0000313" key="1">
    <source>
        <dbReference type="EMBL" id="KAI4375836.1"/>
    </source>
</evidence>
<organism evidence="1 2">
    <name type="scientific">Melastoma candidum</name>
    <dbReference type="NCBI Taxonomy" id="119954"/>
    <lineage>
        <taxon>Eukaryota</taxon>
        <taxon>Viridiplantae</taxon>
        <taxon>Streptophyta</taxon>
        <taxon>Embryophyta</taxon>
        <taxon>Tracheophyta</taxon>
        <taxon>Spermatophyta</taxon>
        <taxon>Magnoliopsida</taxon>
        <taxon>eudicotyledons</taxon>
        <taxon>Gunneridae</taxon>
        <taxon>Pentapetalae</taxon>
        <taxon>rosids</taxon>
        <taxon>malvids</taxon>
        <taxon>Myrtales</taxon>
        <taxon>Melastomataceae</taxon>
        <taxon>Melastomatoideae</taxon>
        <taxon>Melastomateae</taxon>
        <taxon>Melastoma</taxon>
    </lineage>
</organism>
<evidence type="ECO:0000313" key="2">
    <source>
        <dbReference type="Proteomes" id="UP001057402"/>
    </source>
</evidence>
<gene>
    <name evidence="1" type="ORF">MLD38_013657</name>
</gene>
<keyword evidence="2" id="KW-1185">Reference proteome</keyword>
<proteinExistence type="predicted"/>
<dbReference type="Proteomes" id="UP001057402">
    <property type="component" value="Chromosome 4"/>
</dbReference>
<comment type="caution">
    <text evidence="1">The sequence shown here is derived from an EMBL/GenBank/DDBJ whole genome shotgun (WGS) entry which is preliminary data.</text>
</comment>
<dbReference type="EMBL" id="CM042883">
    <property type="protein sequence ID" value="KAI4375836.1"/>
    <property type="molecule type" value="Genomic_DNA"/>
</dbReference>